<sequence length="237" mass="26405">MPSVSNHDTPCGSGQMNFPGMRNDYELLVNSMKPETNQSKHSIHAEQFSASGSNISGNFVPNFHGSSNGYYGYHMITTADTSNIGADCKDECFMDTNDDFGNQGMASHLSTDRLIEDARRKRPLITFSETLPKRSRQECITDGFHQEVPPPPPPHQESRNISSFHGVRRSAVLRRPIKSKTGEIPLSRETSIGNRAGEVLNMKKGFVGSNLKNLELVEILLKETHGCDLYNYRVCDL</sequence>
<accession>A0A482XK89</accession>
<dbReference type="InParanoid" id="A0A482XK89"/>
<comment type="caution">
    <text evidence="1">The sequence shown here is derived from an EMBL/GenBank/DDBJ whole genome shotgun (WGS) entry which is preliminary data.</text>
</comment>
<dbReference type="EMBL" id="QKKF02007188">
    <property type="protein sequence ID" value="RZF46077.1"/>
    <property type="molecule type" value="Genomic_DNA"/>
</dbReference>
<proteinExistence type="predicted"/>
<dbReference type="OrthoDB" id="10464716at2759"/>
<reference evidence="1 2" key="1">
    <citation type="journal article" date="2017" name="Gigascience">
        <title>Genome sequence of the small brown planthopper, Laodelphax striatellus.</title>
        <authorList>
            <person name="Zhu J."/>
            <person name="Jiang F."/>
            <person name="Wang X."/>
            <person name="Yang P."/>
            <person name="Bao Y."/>
            <person name="Zhao W."/>
            <person name="Wang W."/>
            <person name="Lu H."/>
            <person name="Wang Q."/>
            <person name="Cui N."/>
            <person name="Li J."/>
            <person name="Chen X."/>
            <person name="Luo L."/>
            <person name="Yu J."/>
            <person name="Kang L."/>
            <person name="Cui F."/>
        </authorList>
    </citation>
    <scope>NUCLEOTIDE SEQUENCE [LARGE SCALE GENOMIC DNA]</scope>
    <source>
        <strain evidence="1">Lst14</strain>
    </source>
</reference>
<keyword evidence="2" id="KW-1185">Reference proteome</keyword>
<dbReference type="AlphaFoldDB" id="A0A482XK89"/>
<name>A0A482XK89_LAOST</name>
<dbReference type="Proteomes" id="UP000291343">
    <property type="component" value="Unassembled WGS sequence"/>
</dbReference>
<organism evidence="1 2">
    <name type="scientific">Laodelphax striatellus</name>
    <name type="common">Small brown planthopper</name>
    <name type="synonym">Delphax striatella</name>
    <dbReference type="NCBI Taxonomy" id="195883"/>
    <lineage>
        <taxon>Eukaryota</taxon>
        <taxon>Metazoa</taxon>
        <taxon>Ecdysozoa</taxon>
        <taxon>Arthropoda</taxon>
        <taxon>Hexapoda</taxon>
        <taxon>Insecta</taxon>
        <taxon>Pterygota</taxon>
        <taxon>Neoptera</taxon>
        <taxon>Paraneoptera</taxon>
        <taxon>Hemiptera</taxon>
        <taxon>Auchenorrhyncha</taxon>
        <taxon>Fulgoroidea</taxon>
        <taxon>Delphacidae</taxon>
        <taxon>Criomorphinae</taxon>
        <taxon>Laodelphax</taxon>
    </lineage>
</organism>
<evidence type="ECO:0000313" key="1">
    <source>
        <dbReference type="EMBL" id="RZF46077.1"/>
    </source>
</evidence>
<gene>
    <name evidence="1" type="ORF">LSTR_LSTR004790</name>
</gene>
<protein>
    <submittedName>
        <fullName evidence="1">Uncharacterized protein</fullName>
    </submittedName>
</protein>
<evidence type="ECO:0000313" key="2">
    <source>
        <dbReference type="Proteomes" id="UP000291343"/>
    </source>
</evidence>